<reference evidence="5 6" key="1">
    <citation type="submission" date="2016-04" db="EMBL/GenBank/DDBJ databases">
        <title>Genome sequence of Methanobrevibacter cuticularis DSM 11139.</title>
        <authorList>
            <person name="Poehlein A."/>
            <person name="Seedorf H."/>
            <person name="Daniel R."/>
        </authorList>
    </citation>
    <scope>NUCLEOTIDE SEQUENCE [LARGE SCALE GENOMIC DNA]</scope>
    <source>
        <strain evidence="5 6">DSM 11139</strain>
    </source>
</reference>
<dbReference type="AlphaFoldDB" id="A0A166D470"/>
<evidence type="ECO:0000256" key="2">
    <source>
        <dbReference type="SAM" id="MobiDB-lite"/>
    </source>
</evidence>
<organism evidence="5 6">
    <name type="scientific">Methanobrevibacter cuticularis</name>
    <dbReference type="NCBI Taxonomy" id="47311"/>
    <lineage>
        <taxon>Archaea</taxon>
        <taxon>Methanobacteriati</taxon>
        <taxon>Methanobacteriota</taxon>
        <taxon>Methanomada group</taxon>
        <taxon>Methanobacteria</taxon>
        <taxon>Methanobacteriales</taxon>
        <taxon>Methanobacteriaceae</taxon>
        <taxon>Methanobrevibacter</taxon>
    </lineage>
</organism>
<accession>A0A166D470</accession>
<dbReference type="SMART" id="SM00634">
    <property type="entry name" value="BID_1"/>
    <property type="match status" value="1"/>
</dbReference>
<keyword evidence="3" id="KW-0472">Membrane</keyword>
<dbReference type="Gene3D" id="2.60.40.10">
    <property type="entry name" value="Immunoglobulins"/>
    <property type="match status" value="2"/>
</dbReference>
<dbReference type="SUPFAM" id="SSF51126">
    <property type="entry name" value="Pectin lyase-like"/>
    <property type="match status" value="1"/>
</dbReference>
<evidence type="ECO:0000313" key="6">
    <source>
        <dbReference type="Proteomes" id="UP000077275"/>
    </source>
</evidence>
<gene>
    <name evidence="5" type="ORF">MBCUT_16400</name>
</gene>
<dbReference type="InterPro" id="IPR011050">
    <property type="entry name" value="Pectin_lyase_fold/virulence"/>
</dbReference>
<dbReference type="InterPro" id="IPR006626">
    <property type="entry name" value="PbH1"/>
</dbReference>
<dbReference type="Pfam" id="PF13229">
    <property type="entry name" value="Beta_helix"/>
    <property type="match status" value="1"/>
</dbReference>
<feature type="transmembrane region" description="Helical" evidence="3">
    <location>
        <begin position="21"/>
        <end position="43"/>
    </location>
</feature>
<dbReference type="PATRIC" id="fig|47311.3.peg.1786"/>
<dbReference type="SUPFAM" id="SSF49373">
    <property type="entry name" value="Invasin/intimin cell-adhesion fragments"/>
    <property type="match status" value="2"/>
</dbReference>
<evidence type="ECO:0000256" key="1">
    <source>
        <dbReference type="ARBA" id="ARBA00010116"/>
    </source>
</evidence>
<dbReference type="InterPro" id="IPR039448">
    <property type="entry name" value="Beta_helix"/>
</dbReference>
<dbReference type="InterPro" id="IPR012334">
    <property type="entry name" value="Pectin_lyas_fold"/>
</dbReference>
<evidence type="ECO:0000313" key="5">
    <source>
        <dbReference type="EMBL" id="KZX15186.1"/>
    </source>
</evidence>
<feature type="compositionally biased region" description="Low complexity" evidence="2">
    <location>
        <begin position="607"/>
        <end position="617"/>
    </location>
</feature>
<feature type="region of interest" description="Disordered" evidence="2">
    <location>
        <begin position="607"/>
        <end position="627"/>
    </location>
</feature>
<dbReference type="SMART" id="SM00710">
    <property type="entry name" value="PbH1"/>
    <property type="match status" value="5"/>
</dbReference>
<sequence>MNNMNQLIKNSSMKEVYSKKGISKILCMVSTIIFILAVFSIIISNVSAATITVSPNTTTSADNHSINDAINAINPSTDLENTIILLEGTYNTDEDINNNITLNGNLRIVGNSSPDKVIIDGRSLGYLFNISPNSNVTFENITFKNGNSANGGAIYNNQGNVTISNSIFSNNKADADGGAINNKGHISVINSIFINNIATNGGAIYSTSNSNISWSNFTNNSQAIWISGSNNSILSSNILNNLNGIYINSNSNGTIVNYNRILNNTANGYDLDNYGNNTDANLNWWGVNNPSSSQIRNNGQNFIKDYWYVLQITLNNDKYLATASKNFTNDPGIYLAYNLSTNRPINNDPLKLAPFNVTVLCPFGNTFNRNIQTFSISWGTGTRWGLPLDNFNTYYSVQVFTDNEYILLEINYMISKIDTEDINGKVDKPIELVANLTNGTGGSIANKTVEFWINGLLIGTNKTNENGIAKYYYTPTKSGIFNFLVKFNEDSDYATSNASSNITIAEQNPKLEVYKTEGKIGEVLKLKAKLVDENGKPLKDKTVYFYLNGKLIGFSKTNDEGIATLSYIATKTGTFVLSAKFTEESKYLAKESKNSLVIVKTTKNNDNQNSSENINKSNIKDLNSPKASMKSTGNPIISILIMLLTTVLCLTCKKD</sequence>
<dbReference type="InterPro" id="IPR008964">
    <property type="entry name" value="Invasin/intimin_cell_adhesion"/>
</dbReference>
<evidence type="ECO:0000256" key="3">
    <source>
        <dbReference type="SAM" id="Phobius"/>
    </source>
</evidence>
<proteinExistence type="inferred from homology"/>
<comment type="similarity">
    <text evidence="1">Belongs to the intimin/invasin family.</text>
</comment>
<evidence type="ECO:0000259" key="4">
    <source>
        <dbReference type="SMART" id="SM00634"/>
    </source>
</evidence>
<dbReference type="Proteomes" id="UP000077275">
    <property type="component" value="Unassembled WGS sequence"/>
</dbReference>
<name>A0A166D470_9EURY</name>
<comment type="caution">
    <text evidence="5">The sequence shown here is derived from an EMBL/GenBank/DDBJ whole genome shotgun (WGS) entry which is preliminary data.</text>
</comment>
<dbReference type="InterPro" id="IPR013783">
    <property type="entry name" value="Ig-like_fold"/>
</dbReference>
<dbReference type="InterPro" id="IPR003344">
    <property type="entry name" value="Big_1_dom"/>
</dbReference>
<keyword evidence="3" id="KW-0812">Transmembrane</keyword>
<protein>
    <submittedName>
        <fullName evidence="5">Bacterial Ig-like domain protein</fullName>
    </submittedName>
</protein>
<keyword evidence="6" id="KW-1185">Reference proteome</keyword>
<feature type="domain" description="Big-1" evidence="4">
    <location>
        <begin position="492"/>
        <end position="591"/>
    </location>
</feature>
<dbReference type="Gene3D" id="2.160.20.10">
    <property type="entry name" value="Single-stranded right-handed beta-helix, Pectin lyase-like"/>
    <property type="match status" value="1"/>
</dbReference>
<dbReference type="EMBL" id="LWMW01000126">
    <property type="protein sequence ID" value="KZX15186.1"/>
    <property type="molecule type" value="Genomic_DNA"/>
</dbReference>
<keyword evidence="3" id="KW-1133">Transmembrane helix</keyword>